<keyword evidence="2" id="KW-1185">Reference proteome</keyword>
<dbReference type="AlphaFoldDB" id="A0A977PL04"/>
<dbReference type="KEGG" id="ipc:IPA_05755"/>
<gene>
    <name evidence="1" type="ORF">IPA_05755</name>
</gene>
<organism evidence="1 2">
    <name type="scientific">Ignicoccus pacificus DSM 13166</name>
    <dbReference type="NCBI Taxonomy" id="940294"/>
    <lineage>
        <taxon>Archaea</taxon>
        <taxon>Thermoproteota</taxon>
        <taxon>Thermoprotei</taxon>
        <taxon>Desulfurococcales</taxon>
        <taxon>Desulfurococcaceae</taxon>
        <taxon>Ignicoccus</taxon>
    </lineage>
</organism>
<dbReference type="SUPFAM" id="SSF55154">
    <property type="entry name" value="CYTH-like phosphatases"/>
    <property type="match status" value="1"/>
</dbReference>
<accession>A0A977PL04</accession>
<evidence type="ECO:0000313" key="1">
    <source>
        <dbReference type="EMBL" id="UXD22518.1"/>
    </source>
</evidence>
<evidence type="ECO:0000313" key="2">
    <source>
        <dbReference type="Proteomes" id="UP001063698"/>
    </source>
</evidence>
<sequence>MKVVKPYEVEARFIVSNDFKDKLEKMGFKVTKEYRFTDHFFRPRGGWRGNKSLRARDWGEFCEVLFDHIEVFERDGIKVKRSIYPEGKVKLYEGTLESCLKLLEDMEFEKCGEIKKDIGYLMSDGELMVALEKINGKWVLEIELNGEDLDKAIEEMKKAMRKLGLGKPSGTSTRELFGLRC</sequence>
<dbReference type="Proteomes" id="UP001063698">
    <property type="component" value="Chromosome"/>
</dbReference>
<dbReference type="InterPro" id="IPR033469">
    <property type="entry name" value="CYTH-like_dom_sf"/>
</dbReference>
<reference evidence="1" key="1">
    <citation type="submission" date="2013-11" db="EMBL/GenBank/DDBJ databases">
        <title>Comparative genomics of Ignicoccus.</title>
        <authorList>
            <person name="Podar M."/>
        </authorList>
    </citation>
    <scope>NUCLEOTIDE SEQUENCE</scope>
    <source>
        <strain evidence="1">DSM 13166</strain>
    </source>
</reference>
<dbReference type="Gene3D" id="2.40.320.10">
    <property type="entry name" value="Hypothetical Protein Pfu-838710-001"/>
    <property type="match status" value="1"/>
</dbReference>
<proteinExistence type="predicted"/>
<name>A0A977PL04_9CREN</name>
<protein>
    <recommendedName>
        <fullName evidence="3">CYTH domain-containing protein</fullName>
    </recommendedName>
</protein>
<evidence type="ECO:0008006" key="3">
    <source>
        <dbReference type="Google" id="ProtNLM"/>
    </source>
</evidence>
<dbReference type="EMBL" id="CP006868">
    <property type="protein sequence ID" value="UXD22518.1"/>
    <property type="molecule type" value="Genomic_DNA"/>
</dbReference>